<feature type="transmembrane region" description="Helical" evidence="5">
    <location>
        <begin position="134"/>
        <end position="154"/>
    </location>
</feature>
<keyword evidence="2 5" id="KW-0812">Transmembrane</keyword>
<feature type="transmembrane region" description="Helical" evidence="5">
    <location>
        <begin position="318"/>
        <end position="337"/>
    </location>
</feature>
<name>A0A512IB73_9MICC</name>
<dbReference type="AlphaFoldDB" id="A0A512IB73"/>
<evidence type="ECO:0000256" key="5">
    <source>
        <dbReference type="SAM" id="Phobius"/>
    </source>
</evidence>
<dbReference type="InterPro" id="IPR051788">
    <property type="entry name" value="MFS_Transporter"/>
</dbReference>
<evidence type="ECO:0000313" key="8">
    <source>
        <dbReference type="Proteomes" id="UP000321103"/>
    </source>
</evidence>
<gene>
    <name evidence="7" type="ORF">KTU01_10770</name>
</gene>
<evidence type="ECO:0000256" key="3">
    <source>
        <dbReference type="ARBA" id="ARBA00022989"/>
    </source>
</evidence>
<reference evidence="7 8" key="1">
    <citation type="submission" date="2019-07" db="EMBL/GenBank/DDBJ databases">
        <title>Whole genome shotgun sequence of Kocuria turfanensis NBRC 107627.</title>
        <authorList>
            <person name="Hosoyama A."/>
            <person name="Uohara A."/>
            <person name="Ohji S."/>
            <person name="Ichikawa N."/>
        </authorList>
    </citation>
    <scope>NUCLEOTIDE SEQUENCE [LARGE SCALE GENOMIC DNA]</scope>
    <source>
        <strain evidence="7 8">NBRC 107627</strain>
    </source>
</reference>
<dbReference type="GO" id="GO:0005886">
    <property type="term" value="C:plasma membrane"/>
    <property type="evidence" value="ECO:0007669"/>
    <property type="project" value="UniProtKB-SubCell"/>
</dbReference>
<comment type="subcellular location">
    <subcellularLocation>
        <location evidence="1">Cell membrane</location>
        <topology evidence="1">Multi-pass membrane protein</topology>
    </subcellularLocation>
</comment>
<evidence type="ECO:0000256" key="2">
    <source>
        <dbReference type="ARBA" id="ARBA00022692"/>
    </source>
</evidence>
<dbReference type="PROSITE" id="PS50850">
    <property type="entry name" value="MFS"/>
    <property type="match status" value="1"/>
</dbReference>
<feature type="transmembrane region" description="Helical" evidence="5">
    <location>
        <begin position="75"/>
        <end position="95"/>
    </location>
</feature>
<feature type="transmembrane region" description="Helical" evidence="5">
    <location>
        <begin position="160"/>
        <end position="179"/>
    </location>
</feature>
<evidence type="ECO:0000259" key="6">
    <source>
        <dbReference type="PROSITE" id="PS50850"/>
    </source>
</evidence>
<feature type="transmembrane region" description="Helical" evidence="5">
    <location>
        <begin position="344"/>
        <end position="365"/>
    </location>
</feature>
<feature type="transmembrane region" description="Helical" evidence="5">
    <location>
        <begin position="290"/>
        <end position="312"/>
    </location>
</feature>
<feature type="transmembrane region" description="Helical" evidence="5">
    <location>
        <begin position="40"/>
        <end position="63"/>
    </location>
</feature>
<dbReference type="EMBL" id="BJZS01000029">
    <property type="protein sequence ID" value="GEO94954.1"/>
    <property type="molecule type" value="Genomic_DNA"/>
</dbReference>
<dbReference type="InterPro" id="IPR020846">
    <property type="entry name" value="MFS_dom"/>
</dbReference>
<feature type="transmembrane region" description="Helical" evidence="5">
    <location>
        <begin position="258"/>
        <end position="278"/>
    </location>
</feature>
<dbReference type="GO" id="GO:0022857">
    <property type="term" value="F:transmembrane transporter activity"/>
    <property type="evidence" value="ECO:0007669"/>
    <property type="project" value="InterPro"/>
</dbReference>
<evidence type="ECO:0000256" key="4">
    <source>
        <dbReference type="ARBA" id="ARBA00023136"/>
    </source>
</evidence>
<feature type="domain" description="Major facilitator superfamily (MFS) profile" evidence="6">
    <location>
        <begin position="1"/>
        <end position="400"/>
    </location>
</feature>
<protein>
    <submittedName>
        <fullName evidence="7">MFS transporter</fullName>
    </submittedName>
</protein>
<dbReference type="PANTHER" id="PTHR23514:SF13">
    <property type="entry name" value="INNER MEMBRANE PROTEIN YBJJ"/>
    <property type="match status" value="1"/>
</dbReference>
<dbReference type="InterPro" id="IPR011701">
    <property type="entry name" value="MFS"/>
</dbReference>
<evidence type="ECO:0000313" key="7">
    <source>
        <dbReference type="EMBL" id="GEO94954.1"/>
    </source>
</evidence>
<proteinExistence type="predicted"/>
<keyword evidence="4 5" id="KW-0472">Membrane</keyword>
<keyword evidence="3 5" id="KW-1133">Transmembrane helix</keyword>
<dbReference type="InterPro" id="IPR036259">
    <property type="entry name" value="MFS_trans_sf"/>
</dbReference>
<dbReference type="PANTHER" id="PTHR23514">
    <property type="entry name" value="BYPASS OF STOP CODON PROTEIN 6"/>
    <property type="match status" value="1"/>
</dbReference>
<dbReference type="STRING" id="388357.GCA_001580365_01205"/>
<accession>A0A512IB73</accession>
<dbReference type="SUPFAM" id="SSF103473">
    <property type="entry name" value="MFS general substrate transporter"/>
    <property type="match status" value="1"/>
</dbReference>
<comment type="caution">
    <text evidence="7">The sequence shown here is derived from an EMBL/GenBank/DDBJ whole genome shotgun (WGS) entry which is preliminary data.</text>
</comment>
<feature type="transmembrane region" description="Helical" evidence="5">
    <location>
        <begin position="225"/>
        <end position="246"/>
    </location>
</feature>
<organism evidence="7 8">
    <name type="scientific">Kocuria turfanensis</name>
    <dbReference type="NCBI Taxonomy" id="388357"/>
    <lineage>
        <taxon>Bacteria</taxon>
        <taxon>Bacillati</taxon>
        <taxon>Actinomycetota</taxon>
        <taxon>Actinomycetes</taxon>
        <taxon>Micrococcales</taxon>
        <taxon>Micrococcaceae</taxon>
        <taxon>Kocuria</taxon>
    </lineage>
</organism>
<feature type="transmembrane region" description="Helical" evidence="5">
    <location>
        <begin position="101"/>
        <end position="122"/>
    </location>
</feature>
<dbReference type="Proteomes" id="UP000321103">
    <property type="component" value="Unassembled WGS sequence"/>
</dbReference>
<keyword evidence="8" id="KW-1185">Reference proteome</keyword>
<sequence length="416" mass="41390">MRAWRDAVLAVYLASGLALSAWLTRLPAIADGLGLSPAGLGALLLTQTVAAFVSVSLSGVTVARLGPARALRLTSALVAAGLVLIGAGASAVGSLPVTTAGFLLFGTGLATWNVAANVEGVACESALGRTVMPVMHAFFSVGTVLGAGIGAGAAALGVPVAWHTGAVAVVVLAVVRTAVRSFRGEDPRARPEPRTDTGSLDLEAVAAASPRTHGVRGAWRTPRNLVVGLFVLGVALAEGAANDWVALALTQGYGTTEALGALGYGIFVTAMTAGRLAGTPLLDRFGRVTILRAAGTLAAAGLGVFVLSPWLWLGLAGLFVWGLGVSLGFPVGMSAAADDTENAAANVSVVSTIGYGAFLGGPPLLGLLGEAVGVRPALGAVGLFVVVSLLLVPALRPANPSAPPRAVGAGSPRDGR</sequence>
<dbReference type="Pfam" id="PF07690">
    <property type="entry name" value="MFS_1"/>
    <property type="match status" value="1"/>
</dbReference>
<evidence type="ECO:0000256" key="1">
    <source>
        <dbReference type="ARBA" id="ARBA00004651"/>
    </source>
</evidence>
<dbReference type="Gene3D" id="1.20.1250.20">
    <property type="entry name" value="MFS general substrate transporter like domains"/>
    <property type="match status" value="1"/>
</dbReference>
<feature type="transmembrane region" description="Helical" evidence="5">
    <location>
        <begin position="377"/>
        <end position="395"/>
    </location>
</feature>